<keyword evidence="2" id="KW-1185">Reference proteome</keyword>
<accession>A0ABU8L0M4</accession>
<evidence type="ECO:0000313" key="1">
    <source>
        <dbReference type="EMBL" id="MEI9411098.1"/>
    </source>
</evidence>
<evidence type="ECO:0000313" key="2">
    <source>
        <dbReference type="Proteomes" id="UP001387293"/>
    </source>
</evidence>
<dbReference type="EMBL" id="JAPYKS010000015">
    <property type="protein sequence ID" value="MEI9411098.1"/>
    <property type="molecule type" value="Genomic_DNA"/>
</dbReference>
<proteinExistence type="predicted"/>
<reference evidence="1 2" key="1">
    <citation type="submission" date="2022-12" db="EMBL/GenBank/DDBJ databases">
        <authorList>
            <person name="Muema E."/>
        </authorList>
    </citation>
    <scope>NUCLEOTIDE SEQUENCE [LARGE SCALE GENOMIC DNA]</scope>
    <source>
        <strain evidence="2">1326</strain>
    </source>
</reference>
<dbReference type="RefSeq" id="WP_337107745.1">
    <property type="nucleotide sequence ID" value="NZ_JAPYKS010000015.1"/>
</dbReference>
<dbReference type="Gene3D" id="1.10.10.10">
    <property type="entry name" value="Winged helix-like DNA-binding domain superfamily/Winged helix DNA-binding domain"/>
    <property type="match status" value="1"/>
</dbReference>
<name>A0ABU8L0M4_9HYPH</name>
<sequence>MRSEWLGPRYPPLHRFYTGLIGLLAETLMHSAYTLTEARVLFELGHRPRHSATNPGGKTGFLARAFRLDVEPVASAVARDLQVDPAYVARILRKFSAVGLTEMCTGPAPLRPRVLSLTARGQTALAALHAATDRDLARLTAGLNDREAAELSDVLTRVRHLLGAAMPPERREAP</sequence>
<protein>
    <submittedName>
        <fullName evidence="1">MarR family winged helix-turn-helix transcriptional regulator</fullName>
    </submittedName>
</protein>
<dbReference type="SUPFAM" id="SSF46785">
    <property type="entry name" value="Winged helix' DNA-binding domain"/>
    <property type="match status" value="1"/>
</dbReference>
<dbReference type="InterPro" id="IPR036388">
    <property type="entry name" value="WH-like_DNA-bd_sf"/>
</dbReference>
<organism evidence="1 2">
    <name type="scientific">Mesorhizobium salmacidum</name>
    <dbReference type="NCBI Taxonomy" id="3015171"/>
    <lineage>
        <taxon>Bacteria</taxon>
        <taxon>Pseudomonadati</taxon>
        <taxon>Pseudomonadota</taxon>
        <taxon>Alphaproteobacteria</taxon>
        <taxon>Hyphomicrobiales</taxon>
        <taxon>Phyllobacteriaceae</taxon>
        <taxon>Mesorhizobium</taxon>
    </lineage>
</organism>
<gene>
    <name evidence="1" type="ORF">O7A60_20335</name>
</gene>
<dbReference type="InterPro" id="IPR036390">
    <property type="entry name" value="WH_DNA-bd_sf"/>
</dbReference>
<dbReference type="Proteomes" id="UP001387293">
    <property type="component" value="Unassembled WGS sequence"/>
</dbReference>
<comment type="caution">
    <text evidence="1">The sequence shown here is derived from an EMBL/GenBank/DDBJ whole genome shotgun (WGS) entry which is preliminary data.</text>
</comment>